<evidence type="ECO:0000256" key="8">
    <source>
        <dbReference type="ARBA" id="ARBA00023136"/>
    </source>
</evidence>
<dbReference type="AlphaFoldDB" id="A0A8C2P7R1"/>
<evidence type="ECO:0000256" key="5">
    <source>
        <dbReference type="ARBA" id="ARBA00022824"/>
    </source>
</evidence>
<feature type="transmembrane region" description="Helical" evidence="10">
    <location>
        <begin position="169"/>
        <end position="187"/>
    </location>
</feature>
<dbReference type="InterPro" id="IPR057282">
    <property type="entry name" value="RETREG1-3-like_RHD"/>
</dbReference>
<reference evidence="12" key="2">
    <citation type="submission" date="2025-08" db="UniProtKB">
        <authorList>
            <consortium name="Ensembl"/>
        </authorList>
    </citation>
    <scope>IDENTIFICATION</scope>
</reference>
<keyword evidence="7" id="KW-0072">Autophagy</keyword>
<evidence type="ECO:0000313" key="12">
    <source>
        <dbReference type="Ensembl" id="ENSCHIP00010015466.1"/>
    </source>
</evidence>
<keyword evidence="4 10" id="KW-0812">Transmembrane</keyword>
<name>A0A8C2P7R1_CAPHI</name>
<evidence type="ECO:0000256" key="2">
    <source>
        <dbReference type="ARBA" id="ARBA00006299"/>
    </source>
</evidence>
<dbReference type="GO" id="GO:0061709">
    <property type="term" value="P:reticulophagy"/>
    <property type="evidence" value="ECO:0007669"/>
    <property type="project" value="InterPro"/>
</dbReference>
<keyword evidence="6 10" id="KW-1133">Transmembrane helix</keyword>
<proteinExistence type="inferred from homology"/>
<dbReference type="InterPro" id="IPR043384">
    <property type="entry name" value="RETREG1/3"/>
</dbReference>
<keyword evidence="3" id="KW-0597">Phosphoprotein</keyword>
<accession>A0A8C2P7R1</accession>
<dbReference type="PANTHER" id="PTHR28659">
    <property type="entry name" value="RETICULON-LIKE PROTEIN"/>
    <property type="match status" value="1"/>
</dbReference>
<dbReference type="InterPro" id="IPR055258">
    <property type="entry name" value="RETR3_RHD"/>
</dbReference>
<dbReference type="CDD" id="cd22562">
    <property type="entry name" value="RETR3_RHD"/>
    <property type="match status" value="1"/>
</dbReference>
<gene>
    <name evidence="12" type="primary">RETREG3</name>
</gene>
<protein>
    <submittedName>
        <fullName evidence="12">Reticulophagy regulator family member 3</fullName>
    </submittedName>
</protein>
<feature type="transmembrane region" description="Helical" evidence="10">
    <location>
        <begin position="193"/>
        <end position="211"/>
    </location>
</feature>
<feature type="transmembrane region" description="Helical" evidence="10">
    <location>
        <begin position="77"/>
        <end position="103"/>
    </location>
</feature>
<dbReference type="Ensembl" id="ENSCHIT00010021731.1">
    <property type="protein sequence ID" value="ENSCHIP00010015466.1"/>
    <property type="gene ID" value="ENSCHIG00010011273.1"/>
</dbReference>
<evidence type="ECO:0000256" key="10">
    <source>
        <dbReference type="SAM" id="Phobius"/>
    </source>
</evidence>
<evidence type="ECO:0000256" key="1">
    <source>
        <dbReference type="ARBA" id="ARBA00004477"/>
    </source>
</evidence>
<feature type="compositionally biased region" description="Basic and acidic residues" evidence="9">
    <location>
        <begin position="352"/>
        <end position="380"/>
    </location>
</feature>
<sequence>MAEAEGVAVAPGPGSGQTFKGRRPMSGSWERDQQVEAAQRALVEVLGPYEPLLSRVQAALVWERPARSALWCLGLNAAFWFFALTSLRLVFLLAFSSMIIVCIDQWKNKIWPEIKVPRPDALDNESWGFVHPRLLSVPELCHHVAEVWVSGTIFIRNLLLFKKQNPGKFCLLSCGILTFLAVLGRYIPGLLLSYLILVTVMMWPLAVYHRLWDRVYVRLKPALQRLDFSVRGYMMSKQRERQLRRRALHPERAADNHSDSEEELAAFCPQLDDSTVARELAITDSEHSDAEVSCTDNALQAAGTLPPPLLFSELWIRWRSSFRGMAPARWHCCSPGSPQSLSGLRIKAHGGHGRERGSSLASKDLDGHSDPEESFARDLPDFPSINVDPAGLDDEDDTSIGMPSLMYRVPPGAEESQGPPASREEAALPELLLGALPAGSNLTSNLASLVSQGMIQLALSEASQPGPSGLPPRRATRGVLRAPSSDLDTDAEGDDFELLDQSELNQLDPASSRSH</sequence>
<organism evidence="12">
    <name type="scientific">Capra hircus</name>
    <name type="common">Goat</name>
    <dbReference type="NCBI Taxonomy" id="9925"/>
    <lineage>
        <taxon>Eukaryota</taxon>
        <taxon>Metazoa</taxon>
        <taxon>Chordata</taxon>
        <taxon>Craniata</taxon>
        <taxon>Vertebrata</taxon>
        <taxon>Euteleostomi</taxon>
        <taxon>Mammalia</taxon>
        <taxon>Eutheria</taxon>
        <taxon>Laurasiatheria</taxon>
        <taxon>Artiodactyla</taxon>
        <taxon>Ruminantia</taxon>
        <taxon>Pecora</taxon>
        <taxon>Bovidae</taxon>
        <taxon>Caprinae</taxon>
        <taxon>Capra</taxon>
    </lineage>
</organism>
<feature type="domain" description="RETREG1-3/ARL6IP-like N-terminal reticulon-homology" evidence="11">
    <location>
        <begin position="47"/>
        <end position="230"/>
    </location>
</feature>
<evidence type="ECO:0000256" key="6">
    <source>
        <dbReference type="ARBA" id="ARBA00022989"/>
    </source>
</evidence>
<comment type="similarity">
    <text evidence="2">Belongs to the RETREG family.</text>
</comment>
<feature type="compositionally biased region" description="Acidic residues" evidence="9">
    <location>
        <begin position="487"/>
        <end position="500"/>
    </location>
</feature>
<evidence type="ECO:0000256" key="9">
    <source>
        <dbReference type="SAM" id="MobiDB-lite"/>
    </source>
</evidence>
<feature type="region of interest" description="Disordered" evidence="9">
    <location>
        <begin position="342"/>
        <end position="385"/>
    </location>
</feature>
<feature type="compositionally biased region" description="Polar residues" evidence="9">
    <location>
        <begin position="502"/>
        <end position="515"/>
    </location>
</feature>
<keyword evidence="8 10" id="KW-0472">Membrane</keyword>
<evidence type="ECO:0000256" key="4">
    <source>
        <dbReference type="ARBA" id="ARBA00022692"/>
    </source>
</evidence>
<evidence type="ECO:0000256" key="7">
    <source>
        <dbReference type="ARBA" id="ARBA00023006"/>
    </source>
</evidence>
<reference evidence="12" key="1">
    <citation type="submission" date="2019-03" db="EMBL/GenBank/DDBJ databases">
        <title>Genome sequencing and reference-guided assembly of Black Bengal Goat (Capra hircus).</title>
        <authorList>
            <person name="Siddiki A.Z."/>
            <person name="Baten A."/>
            <person name="Billah M."/>
            <person name="Alam M.A.U."/>
            <person name="Shawrob K.S.M."/>
            <person name="Saha S."/>
            <person name="Chowdhury M."/>
            <person name="Rahman A.H."/>
            <person name="Stear M."/>
            <person name="Miah G."/>
            <person name="Das G.B."/>
            <person name="Hossain M.M."/>
            <person name="Kumkum M."/>
            <person name="Islam M.S."/>
            <person name="Mollah A.M."/>
            <person name="Ahsan A."/>
            <person name="Tusar F."/>
            <person name="Khan M.K.I."/>
        </authorList>
    </citation>
    <scope>NUCLEOTIDE SEQUENCE [LARGE SCALE GENOMIC DNA]</scope>
</reference>
<dbReference type="PANTHER" id="PTHR28659:SF1">
    <property type="entry name" value="RETICULOPHAGY REGULATOR 3"/>
    <property type="match status" value="1"/>
</dbReference>
<evidence type="ECO:0000256" key="3">
    <source>
        <dbReference type="ARBA" id="ARBA00022553"/>
    </source>
</evidence>
<feature type="region of interest" description="Disordered" evidence="9">
    <location>
        <begin position="462"/>
        <end position="515"/>
    </location>
</feature>
<comment type="subcellular location">
    <subcellularLocation>
        <location evidence="1">Endoplasmic reticulum membrane</location>
        <topology evidence="1">Multi-pass membrane protein</topology>
    </subcellularLocation>
</comment>
<feature type="region of interest" description="Disordered" evidence="9">
    <location>
        <begin position="1"/>
        <end position="26"/>
    </location>
</feature>
<dbReference type="Pfam" id="PF24456">
    <property type="entry name" value="RHD_RETREG1-3"/>
    <property type="match status" value="1"/>
</dbReference>
<evidence type="ECO:0000259" key="11">
    <source>
        <dbReference type="Pfam" id="PF24456"/>
    </source>
</evidence>
<keyword evidence="5" id="KW-0256">Endoplasmic reticulum</keyword>
<dbReference type="GO" id="GO:0005789">
    <property type="term" value="C:endoplasmic reticulum membrane"/>
    <property type="evidence" value="ECO:0007669"/>
    <property type="project" value="UniProtKB-SubCell"/>
</dbReference>